<dbReference type="InterPro" id="IPR024704">
    <property type="entry name" value="SMC"/>
</dbReference>
<accession>A0A0G4IME9</accession>
<evidence type="ECO:0000256" key="9">
    <source>
        <dbReference type="ARBA" id="ARBA00023242"/>
    </source>
</evidence>
<dbReference type="Gene3D" id="1.20.1060.20">
    <property type="match status" value="1"/>
</dbReference>
<dbReference type="GO" id="GO:0005634">
    <property type="term" value="C:nucleus"/>
    <property type="evidence" value="ECO:0007669"/>
    <property type="project" value="UniProtKB-SubCell"/>
</dbReference>
<dbReference type="InterPro" id="IPR003395">
    <property type="entry name" value="RecF/RecN/SMC_N"/>
</dbReference>
<dbReference type="Pfam" id="PF06470">
    <property type="entry name" value="SMC_hinge"/>
    <property type="match status" value="1"/>
</dbReference>
<dbReference type="GO" id="GO:0051301">
    <property type="term" value="P:cell division"/>
    <property type="evidence" value="ECO:0007669"/>
    <property type="project" value="UniProtKB-KW"/>
</dbReference>
<gene>
    <name evidence="14" type="ORF">PBRA_004943</name>
</gene>
<feature type="coiled-coil region" evidence="12">
    <location>
        <begin position="328"/>
        <end position="397"/>
    </location>
</feature>
<keyword evidence="9 11" id="KW-0539">Nucleus</keyword>
<reference evidence="14 15" key="1">
    <citation type="submission" date="2015-02" db="EMBL/GenBank/DDBJ databases">
        <authorList>
            <person name="Chooi Y.-H."/>
        </authorList>
    </citation>
    <scope>NUCLEOTIDE SEQUENCE [LARGE SCALE GENOMIC DNA]</scope>
    <source>
        <strain evidence="14">E3</strain>
    </source>
</reference>
<dbReference type="STRING" id="37360.A0A0G4IME9"/>
<keyword evidence="15" id="KW-1185">Reference proteome</keyword>
<dbReference type="Pfam" id="PF02463">
    <property type="entry name" value="SMC_N"/>
    <property type="match status" value="1"/>
</dbReference>
<evidence type="ECO:0000256" key="10">
    <source>
        <dbReference type="ARBA" id="ARBA00023306"/>
    </source>
</evidence>
<keyword evidence="5" id="KW-0498">Mitosis</keyword>
<keyword evidence="7 12" id="KW-0175">Coiled coil</keyword>
<keyword evidence="10" id="KW-0131">Cell cycle</keyword>
<dbReference type="Gene3D" id="3.40.50.300">
    <property type="entry name" value="P-loop containing nucleotide triphosphate hydrolases"/>
    <property type="match status" value="2"/>
</dbReference>
<dbReference type="GO" id="GO:0005524">
    <property type="term" value="F:ATP binding"/>
    <property type="evidence" value="ECO:0007669"/>
    <property type="project" value="UniProtKB-KW"/>
</dbReference>
<protein>
    <recommendedName>
        <fullName evidence="11">Structural maintenance of chromosomes protein</fullName>
    </recommendedName>
</protein>
<evidence type="ECO:0000313" key="14">
    <source>
        <dbReference type="EMBL" id="CEO96272.1"/>
    </source>
</evidence>
<dbReference type="PIRSF" id="PIRSF005719">
    <property type="entry name" value="SMC"/>
    <property type="match status" value="1"/>
</dbReference>
<dbReference type="OMA" id="THNKIAM"/>
<evidence type="ECO:0000259" key="13">
    <source>
        <dbReference type="SMART" id="SM00968"/>
    </source>
</evidence>
<dbReference type="GO" id="GO:0016887">
    <property type="term" value="F:ATP hydrolysis activity"/>
    <property type="evidence" value="ECO:0007669"/>
    <property type="project" value="InterPro"/>
</dbReference>
<proteinExistence type="inferred from homology"/>
<dbReference type="InterPro" id="IPR027120">
    <property type="entry name" value="Smc2_ABC"/>
</dbReference>
<dbReference type="SMART" id="SM00968">
    <property type="entry name" value="SMC_hinge"/>
    <property type="match status" value="1"/>
</dbReference>
<dbReference type="GO" id="GO:0005694">
    <property type="term" value="C:chromosome"/>
    <property type="evidence" value="ECO:0007669"/>
    <property type="project" value="InterPro"/>
</dbReference>
<dbReference type="FunFam" id="3.40.50.300:FF:000385">
    <property type="entry name" value="Structural maintenance of chromosomes 2"/>
    <property type="match status" value="1"/>
</dbReference>
<dbReference type="PANTHER" id="PTHR43977">
    <property type="entry name" value="STRUCTURAL MAINTENANCE OF CHROMOSOMES PROTEIN 3"/>
    <property type="match status" value="1"/>
</dbReference>
<evidence type="ECO:0000256" key="12">
    <source>
        <dbReference type="SAM" id="Coils"/>
    </source>
</evidence>
<dbReference type="Gene3D" id="3.30.70.1620">
    <property type="match status" value="1"/>
</dbReference>
<dbReference type="OrthoDB" id="10255539at2759"/>
<evidence type="ECO:0000256" key="2">
    <source>
        <dbReference type="ARBA" id="ARBA00005231"/>
    </source>
</evidence>
<keyword evidence="6" id="KW-0067">ATP-binding</keyword>
<dbReference type="SUPFAM" id="SSF75553">
    <property type="entry name" value="Smc hinge domain"/>
    <property type="match status" value="1"/>
</dbReference>
<dbReference type="AlphaFoldDB" id="A0A0G4IME9"/>
<comment type="similarity">
    <text evidence="2">Belongs to the SMC family. SMC2 subfamily.</text>
</comment>
<dbReference type="Proteomes" id="UP000039324">
    <property type="component" value="Unassembled WGS sequence"/>
</dbReference>
<evidence type="ECO:0000256" key="7">
    <source>
        <dbReference type="ARBA" id="ARBA00023054"/>
    </source>
</evidence>
<evidence type="ECO:0000256" key="5">
    <source>
        <dbReference type="ARBA" id="ARBA00022776"/>
    </source>
</evidence>
<dbReference type="GO" id="GO:0030261">
    <property type="term" value="P:chromosome condensation"/>
    <property type="evidence" value="ECO:0007669"/>
    <property type="project" value="UniProtKB-KW"/>
</dbReference>
<name>A0A0G4IME9_PLABS</name>
<evidence type="ECO:0000256" key="6">
    <source>
        <dbReference type="ARBA" id="ARBA00022840"/>
    </source>
</evidence>
<dbReference type="InterPro" id="IPR036277">
    <property type="entry name" value="SMC_hinge_sf"/>
</dbReference>
<feature type="coiled-coil region" evidence="12">
    <location>
        <begin position="696"/>
        <end position="952"/>
    </location>
</feature>
<dbReference type="CDD" id="cd03273">
    <property type="entry name" value="ABC_SMC2_euk"/>
    <property type="match status" value="1"/>
</dbReference>
<keyword evidence="3" id="KW-0132">Cell division</keyword>
<comment type="subcellular location">
    <subcellularLocation>
        <location evidence="1 11">Nucleus</location>
    </subcellularLocation>
</comment>
<evidence type="ECO:0000256" key="1">
    <source>
        <dbReference type="ARBA" id="ARBA00004123"/>
    </source>
</evidence>
<evidence type="ECO:0000256" key="11">
    <source>
        <dbReference type="PIRNR" id="PIRNR005719"/>
    </source>
</evidence>
<sequence length="1188" mass="131676">MYIKQLIIEGFKSYGTRTVINGWDPSFTAITGENGSGKVARSSNILDAICFVLGISQLAHVRASSLRELVYKQGQAGVTKASVTVVFDNTDKANSPIGYEQYQELTVTRQVVVNGKNKYLINGHMAQLNRVQNLFHSVQLNISNPTFLVMQGRITKVLNMKPPEILGLLEEAAGTRMYETKKTAALNTIEKKELKVAEINKTLSEEITPQLEKLRRECALFHKWSANATDIQRLDRRATAYRFVQAEQSLNAPIAVEYKVCEPQGATAAIAYSLQNSVDDLHTKEADLRAEIDSVSNELAVAENCASNEAKSAIDDLQEAVASDAKLCVQYKTNVEGLEKTLAEEQSLLDSVRNEYDNALKTIEGAKASAESLFQERSSLDAQRRQYEDAIASMEGQAIGINIGDGQGSSAAQLMEAGRLQAEASAARDQALVKVHHLQKTVKEKQNSLAKASPTFHQLLQERTALEKRIDADLEKLRQYDAPKISESLRDVDGRITTCQGEVELWNERVAQLRAQAARFDFQFTSPSASFDRSSVKGRVAKLIAVRQDEFAIALEVIAGGRLYNVVVDNQNTGKQLLKKGNLTQRVTVIPLAQIRPTQKITSELLKRAQRAVGADNVWVATSLVDYPRDVEPAVEFVFGSSFVCRTSGAAKTVTFDPAIRRRSATLEGDVLNPEGTLRGGSRPSSRAALAVLSELAKATESRDVAQASLDDLRQQYSSLKSQGDAARALQLAIDGAQQDLEMLNSRVEKSECHALQVEVDNLNDHIKMLQEEAALAETNAAAYAEKSRLLEESVNAARDQRGRKSEEIEKSMRAANDALASVNEKLRDLQQKCHRAELEITQQSEQANGLMSSIKSAEINMAKLRDKLNSAGQLYTEAQTTYESRSSELEAQRGILRDRNKEAQELAKKLEKLQKSLSDVELEIKKLSHQLSRHQKDQDTARQRIDELLKAHAWIRAEKHLFGKANTPYDFASQNPERDAALLAEKKAEQAQIERKLNKKVVGMMEKAEHEYQELLKRRSIVLADKAKIEQVIVDLDRNKNQVLQTIWDKVNRDFGSIFSMLLPGAFAKLEPPTGGTVLDGLEVKVAFGGIWKESLSELSGGQRSLLALSLILALLLYKPAPMYILDEVDAALDLSHTQNIGHMLRTHFSKSQFIVVSLKDGMFNNANVIFRTKFVDGVSTVTMAKS</sequence>
<dbReference type="InterPro" id="IPR027417">
    <property type="entry name" value="P-loop_NTPase"/>
</dbReference>
<feature type="coiled-coil region" evidence="12">
    <location>
        <begin position="999"/>
        <end position="1026"/>
    </location>
</feature>
<keyword evidence="4" id="KW-0547">Nucleotide-binding</keyword>
<feature type="domain" description="SMC hinge" evidence="13">
    <location>
        <begin position="534"/>
        <end position="655"/>
    </location>
</feature>
<evidence type="ECO:0000256" key="8">
    <source>
        <dbReference type="ARBA" id="ARBA00023067"/>
    </source>
</evidence>
<dbReference type="InterPro" id="IPR010935">
    <property type="entry name" value="SMC_hinge"/>
</dbReference>
<evidence type="ECO:0000313" key="15">
    <source>
        <dbReference type="Proteomes" id="UP000039324"/>
    </source>
</evidence>
<dbReference type="EMBL" id="CDSF01000057">
    <property type="protein sequence ID" value="CEO96272.1"/>
    <property type="molecule type" value="Genomic_DNA"/>
</dbReference>
<dbReference type="SUPFAM" id="SSF52540">
    <property type="entry name" value="P-loop containing nucleoside triphosphate hydrolases"/>
    <property type="match status" value="1"/>
</dbReference>
<evidence type="ECO:0000256" key="3">
    <source>
        <dbReference type="ARBA" id="ARBA00022618"/>
    </source>
</evidence>
<organism evidence="14 15">
    <name type="scientific">Plasmodiophora brassicae</name>
    <name type="common">Clubroot disease agent</name>
    <dbReference type="NCBI Taxonomy" id="37360"/>
    <lineage>
        <taxon>Eukaryota</taxon>
        <taxon>Sar</taxon>
        <taxon>Rhizaria</taxon>
        <taxon>Endomyxa</taxon>
        <taxon>Phytomyxea</taxon>
        <taxon>Plasmodiophorida</taxon>
        <taxon>Plasmodiophoridae</taxon>
        <taxon>Plasmodiophora</taxon>
    </lineage>
</organism>
<keyword evidence="8" id="KW-0226">DNA condensation</keyword>
<evidence type="ECO:0000256" key="4">
    <source>
        <dbReference type="ARBA" id="ARBA00022741"/>
    </source>
</evidence>